<dbReference type="PANTHER" id="PTHR11839:SF18">
    <property type="entry name" value="NUDIX HYDROLASE DOMAIN-CONTAINING PROTEIN"/>
    <property type="match status" value="1"/>
</dbReference>
<protein>
    <recommendedName>
        <fullName evidence="3">Nudix hydrolase domain-containing protein</fullName>
    </recommendedName>
</protein>
<proteinExistence type="predicted"/>
<evidence type="ECO:0000313" key="4">
    <source>
        <dbReference type="EMBL" id="OGM08317.1"/>
    </source>
</evidence>
<sequence>MKKVNRRWKRIKSRLVYQNPWIKLWEDKVIRPDGKEGIYGYLEKPTGVFVIAYSEKNKSIFLLRQSRYPIQKTVFELPAGVTGSGEILSEAKRELKEETGLEAKKWVNLGSFFVAPGHETTKAEVFLASQLYKNKVLVENQEGDEAIQKIIEVKVKDLHKIIQQGKIKCGITLASLILFLTKPKSTQDSKIR</sequence>
<dbReference type="GO" id="GO:0005829">
    <property type="term" value="C:cytosol"/>
    <property type="evidence" value="ECO:0007669"/>
    <property type="project" value="TreeGrafter"/>
</dbReference>
<evidence type="ECO:0000256" key="2">
    <source>
        <dbReference type="ARBA" id="ARBA00022801"/>
    </source>
</evidence>
<gene>
    <name evidence="4" type="ORF">A2Z67_01450</name>
</gene>
<feature type="domain" description="Nudix hydrolase" evidence="3">
    <location>
        <begin position="43"/>
        <end position="175"/>
    </location>
</feature>
<dbReference type="AlphaFoldDB" id="A0A1F7WZZ0"/>
<keyword evidence="2" id="KW-0378">Hydrolase</keyword>
<dbReference type="GO" id="GO:0016787">
    <property type="term" value="F:hydrolase activity"/>
    <property type="evidence" value="ECO:0007669"/>
    <property type="project" value="UniProtKB-KW"/>
</dbReference>
<evidence type="ECO:0000259" key="3">
    <source>
        <dbReference type="PROSITE" id="PS51462"/>
    </source>
</evidence>
<organism evidence="4 5">
    <name type="scientific">Candidatus Woesebacteria bacterium RBG_13_36_22</name>
    <dbReference type="NCBI Taxonomy" id="1802478"/>
    <lineage>
        <taxon>Bacteria</taxon>
        <taxon>Candidatus Woeseibacteriota</taxon>
    </lineage>
</organism>
<dbReference type="GO" id="GO:0006753">
    <property type="term" value="P:nucleoside phosphate metabolic process"/>
    <property type="evidence" value="ECO:0007669"/>
    <property type="project" value="TreeGrafter"/>
</dbReference>
<dbReference type="InterPro" id="IPR000086">
    <property type="entry name" value="NUDIX_hydrolase_dom"/>
</dbReference>
<dbReference type="PANTHER" id="PTHR11839">
    <property type="entry name" value="UDP/ADP-SUGAR PYROPHOSPHATASE"/>
    <property type="match status" value="1"/>
</dbReference>
<evidence type="ECO:0000313" key="5">
    <source>
        <dbReference type="Proteomes" id="UP000176939"/>
    </source>
</evidence>
<dbReference type="SUPFAM" id="SSF55811">
    <property type="entry name" value="Nudix"/>
    <property type="match status" value="1"/>
</dbReference>
<comment type="caution">
    <text evidence="4">The sequence shown here is derived from an EMBL/GenBank/DDBJ whole genome shotgun (WGS) entry which is preliminary data.</text>
</comment>
<dbReference type="Pfam" id="PF00293">
    <property type="entry name" value="NUDIX"/>
    <property type="match status" value="1"/>
</dbReference>
<name>A0A1F7WZZ0_9BACT</name>
<dbReference type="Gene3D" id="3.90.79.10">
    <property type="entry name" value="Nucleoside Triphosphate Pyrophosphohydrolase"/>
    <property type="match status" value="1"/>
</dbReference>
<dbReference type="PROSITE" id="PS51462">
    <property type="entry name" value="NUDIX"/>
    <property type="match status" value="1"/>
</dbReference>
<accession>A0A1F7WZZ0</accession>
<evidence type="ECO:0000256" key="1">
    <source>
        <dbReference type="ARBA" id="ARBA00001946"/>
    </source>
</evidence>
<comment type="cofactor">
    <cofactor evidence="1">
        <name>Mg(2+)</name>
        <dbReference type="ChEBI" id="CHEBI:18420"/>
    </cofactor>
</comment>
<dbReference type="CDD" id="cd03424">
    <property type="entry name" value="NUDIX_ADPRase_Nudt5_UGPPase_Nudt14"/>
    <property type="match status" value="1"/>
</dbReference>
<dbReference type="Proteomes" id="UP000176939">
    <property type="component" value="Unassembled WGS sequence"/>
</dbReference>
<reference evidence="4 5" key="1">
    <citation type="journal article" date="2016" name="Nat. Commun.">
        <title>Thousands of microbial genomes shed light on interconnected biogeochemical processes in an aquifer system.</title>
        <authorList>
            <person name="Anantharaman K."/>
            <person name="Brown C.T."/>
            <person name="Hug L.A."/>
            <person name="Sharon I."/>
            <person name="Castelle C.J."/>
            <person name="Probst A.J."/>
            <person name="Thomas B.C."/>
            <person name="Singh A."/>
            <person name="Wilkins M.J."/>
            <person name="Karaoz U."/>
            <person name="Brodie E.L."/>
            <person name="Williams K.H."/>
            <person name="Hubbard S.S."/>
            <person name="Banfield J.F."/>
        </authorList>
    </citation>
    <scope>NUCLEOTIDE SEQUENCE [LARGE SCALE GENOMIC DNA]</scope>
</reference>
<dbReference type="EMBL" id="MGFQ01000051">
    <property type="protein sequence ID" value="OGM08317.1"/>
    <property type="molecule type" value="Genomic_DNA"/>
</dbReference>
<dbReference type="InterPro" id="IPR015797">
    <property type="entry name" value="NUDIX_hydrolase-like_dom_sf"/>
</dbReference>
<dbReference type="GO" id="GO:0019693">
    <property type="term" value="P:ribose phosphate metabolic process"/>
    <property type="evidence" value="ECO:0007669"/>
    <property type="project" value="TreeGrafter"/>
</dbReference>